<evidence type="ECO:0000256" key="5">
    <source>
        <dbReference type="ARBA" id="ARBA00022490"/>
    </source>
</evidence>
<dbReference type="OrthoDB" id="9999940at2759"/>
<evidence type="ECO:0000313" key="11">
    <source>
        <dbReference type="EnsemblMetazoa" id="XP_014250551.1"/>
    </source>
</evidence>
<feature type="compositionally biased region" description="Basic and acidic residues" evidence="10">
    <location>
        <begin position="150"/>
        <end position="160"/>
    </location>
</feature>
<dbReference type="AlphaFoldDB" id="A0A8I6RVH4"/>
<dbReference type="InterPro" id="IPR029136">
    <property type="entry name" value="MDM1"/>
</dbReference>
<dbReference type="GO" id="GO:0005634">
    <property type="term" value="C:nucleus"/>
    <property type="evidence" value="ECO:0007669"/>
    <property type="project" value="UniProtKB-SubCell"/>
</dbReference>
<feature type="region of interest" description="Disordered" evidence="10">
    <location>
        <begin position="144"/>
        <end position="191"/>
    </location>
</feature>
<accession>A0A8I6RVH4</accession>
<dbReference type="EnsemblMetazoa" id="XM_014395065.2">
    <property type="protein sequence ID" value="XP_014250551.1"/>
    <property type="gene ID" value="LOC106667237"/>
</dbReference>
<evidence type="ECO:0000256" key="1">
    <source>
        <dbReference type="ARBA" id="ARBA00004114"/>
    </source>
</evidence>
<evidence type="ECO:0000256" key="6">
    <source>
        <dbReference type="ARBA" id="ARBA00022701"/>
    </source>
</evidence>
<evidence type="ECO:0000256" key="7">
    <source>
        <dbReference type="ARBA" id="ARBA00023212"/>
    </source>
</evidence>
<feature type="compositionally biased region" description="Basic and acidic residues" evidence="10">
    <location>
        <begin position="559"/>
        <end position="571"/>
    </location>
</feature>
<feature type="compositionally biased region" description="Basic and acidic residues" evidence="10">
    <location>
        <begin position="482"/>
        <end position="498"/>
    </location>
</feature>
<evidence type="ECO:0000256" key="8">
    <source>
        <dbReference type="ARBA" id="ARBA00023242"/>
    </source>
</evidence>
<dbReference type="GO" id="GO:0005874">
    <property type="term" value="C:microtubule"/>
    <property type="evidence" value="ECO:0007669"/>
    <property type="project" value="UniProtKB-KW"/>
</dbReference>
<feature type="region of interest" description="Disordered" evidence="10">
    <location>
        <begin position="469"/>
        <end position="621"/>
    </location>
</feature>
<evidence type="ECO:0000256" key="2">
    <source>
        <dbReference type="ARBA" id="ARBA00004123"/>
    </source>
</evidence>
<keyword evidence="5" id="KW-0963">Cytoplasm</keyword>
<dbReference type="GO" id="GO:0046600">
    <property type="term" value="P:negative regulation of centriole replication"/>
    <property type="evidence" value="ECO:0007669"/>
    <property type="project" value="InterPro"/>
</dbReference>
<evidence type="ECO:0000256" key="10">
    <source>
        <dbReference type="SAM" id="MobiDB-lite"/>
    </source>
</evidence>
<dbReference type="GO" id="GO:0005814">
    <property type="term" value="C:centriole"/>
    <property type="evidence" value="ECO:0007669"/>
    <property type="project" value="UniProtKB-SubCell"/>
</dbReference>
<comment type="similarity">
    <text evidence="3">Belongs to the MDM1 family.</text>
</comment>
<feature type="compositionally biased region" description="Polar residues" evidence="10">
    <location>
        <begin position="542"/>
        <end position="558"/>
    </location>
</feature>
<dbReference type="PANTHER" id="PTHR32078:SF1">
    <property type="entry name" value="NUCLEAR PROTEIN MDM1"/>
    <property type="match status" value="1"/>
</dbReference>
<dbReference type="GO" id="GO:0008017">
    <property type="term" value="F:microtubule binding"/>
    <property type="evidence" value="ECO:0007669"/>
    <property type="project" value="InterPro"/>
</dbReference>
<sequence>MIGTFWNLCRACPSMPVDKLHSEYRSTYRWHEYTGPRQEVVRQPPQPVTGVCCLFERSVMMATNTTLFRYFASTKDGISWGFFQQMTFGNKEEEENKFIENTKVPPISGLGAIEPALPRRKKNPSLAYRTNDFIPTKRDRDYYHTSSSLDRARCAGREGDQGSCRRSKSEGPPNQPPSPHHQRVLRSDSDPSAQQLMISNFSVENSNNKNGGLKNAISRISTEYRLQFAWPRSGKSKEDDKNNLPRKSLSMGAIKPQAQIAPVHKKRTLQQEGSGEMEPLVSAIDTVDTGEEKIQEESFSKEDKFKLSQKSEIKTEYEKNFRPFSQYDSNEIRPVKGKRDPFIQPQPQQQLPDTWFTEVIELRKKAGQYKHRGWGTELVPEHIAELYSKQMGLWEQVSRRSSLSALSLASSTHRPISKEEKEKENNKKSSPTKNWQHSKLGKGEKYDDYKKDGIHRSRFDNFVRHHLERTTGVGEQGILHSPTREKLEPVIPRKKDGSDLSQSPQKAHYTGRSQSAGSPKRGTSKLHQKTPPPEKRERPTTLQTAPTRTKSNTGSVKASDSKARGTHKPKEITSPNVNDTDKNKEEPDAAILSEPVVKSPPEPTRVKSPEQILMRSPEPVNWTVPLDTGKTFTVTQNVSQGDIQWRAQSESKARSESRVASLPPQSAPPQINDEKSEADKTIGELRCLEDPSFSFDGDTTGEDIMDKANTRFHHYWAANAQEPSQPSQ</sequence>
<organism evidence="11 12">
    <name type="scientific">Cimex lectularius</name>
    <name type="common">Bed bug</name>
    <name type="synonym">Acanthia lectularia</name>
    <dbReference type="NCBI Taxonomy" id="79782"/>
    <lineage>
        <taxon>Eukaryota</taxon>
        <taxon>Metazoa</taxon>
        <taxon>Ecdysozoa</taxon>
        <taxon>Arthropoda</taxon>
        <taxon>Hexapoda</taxon>
        <taxon>Insecta</taxon>
        <taxon>Pterygota</taxon>
        <taxon>Neoptera</taxon>
        <taxon>Paraneoptera</taxon>
        <taxon>Hemiptera</taxon>
        <taxon>Heteroptera</taxon>
        <taxon>Panheteroptera</taxon>
        <taxon>Cimicomorpha</taxon>
        <taxon>Cimicidae</taxon>
        <taxon>Cimex</taxon>
    </lineage>
</organism>
<evidence type="ECO:0000256" key="3">
    <source>
        <dbReference type="ARBA" id="ARBA00010494"/>
    </source>
</evidence>
<dbReference type="Pfam" id="PF15501">
    <property type="entry name" value="MDM1"/>
    <property type="match status" value="1"/>
</dbReference>
<feature type="region of interest" description="Disordered" evidence="10">
    <location>
        <begin position="405"/>
        <end position="450"/>
    </location>
</feature>
<protein>
    <recommendedName>
        <fullName evidence="4">Nuclear protein MDM1</fullName>
    </recommendedName>
</protein>
<keyword evidence="7" id="KW-0206">Cytoskeleton</keyword>
<name>A0A8I6RVH4_CIMLE</name>
<reference evidence="11" key="1">
    <citation type="submission" date="2022-01" db="UniProtKB">
        <authorList>
            <consortium name="EnsemblMetazoa"/>
        </authorList>
    </citation>
    <scope>IDENTIFICATION</scope>
</reference>
<comment type="subcellular location">
    <subcellularLocation>
        <location evidence="1">Cytoplasm</location>
        <location evidence="1">Cytoskeleton</location>
        <location evidence="1">Microtubule organizing center</location>
        <location evidence="1">Centrosome</location>
        <location evidence="1">Centriole</location>
    </subcellularLocation>
    <subcellularLocation>
        <location evidence="2">Nucleus</location>
    </subcellularLocation>
</comment>
<dbReference type="OMA" id="MDAWKSC"/>
<feature type="compositionally biased region" description="Polar residues" evidence="10">
    <location>
        <begin position="499"/>
        <end position="517"/>
    </location>
</feature>
<dbReference type="PANTHER" id="PTHR32078">
    <property type="entry name" value="NUCLEAR PROTEIN MDM1"/>
    <property type="match status" value="1"/>
</dbReference>
<keyword evidence="8" id="KW-0539">Nucleus</keyword>
<dbReference type="GeneID" id="106667237"/>
<dbReference type="KEGG" id="clec:106667237"/>
<feature type="region of interest" description="Disordered" evidence="10">
    <location>
        <begin position="109"/>
        <end position="131"/>
    </location>
</feature>
<feature type="compositionally biased region" description="Basic and acidic residues" evidence="10">
    <location>
        <begin position="441"/>
        <end position="450"/>
    </location>
</feature>
<evidence type="ECO:0000256" key="9">
    <source>
        <dbReference type="ARBA" id="ARBA00045771"/>
    </source>
</evidence>
<dbReference type="Proteomes" id="UP000494040">
    <property type="component" value="Unassembled WGS sequence"/>
</dbReference>
<keyword evidence="6" id="KW-0493">Microtubule</keyword>
<evidence type="ECO:0000256" key="4">
    <source>
        <dbReference type="ARBA" id="ARBA00013508"/>
    </source>
</evidence>
<dbReference type="RefSeq" id="XP_014250551.1">
    <property type="nucleotide sequence ID" value="XM_014395065.2"/>
</dbReference>
<evidence type="ECO:0000313" key="12">
    <source>
        <dbReference type="Proteomes" id="UP000494040"/>
    </source>
</evidence>
<proteinExistence type="inferred from homology"/>
<feature type="region of interest" description="Disordered" evidence="10">
    <location>
        <begin position="644"/>
        <end position="680"/>
    </location>
</feature>
<comment type="function">
    <text evidence="9">Microtubule-binding protein that negatively regulates centriole duplication. Binds to and stabilizes microtubules.</text>
</comment>
<keyword evidence="12" id="KW-1185">Reference proteome</keyword>
<feature type="compositionally biased region" description="Basic and acidic residues" evidence="10">
    <location>
        <begin position="416"/>
        <end position="427"/>
    </location>
</feature>